<evidence type="ECO:0000313" key="3">
    <source>
        <dbReference type="Proteomes" id="UP000663088"/>
    </source>
</evidence>
<gene>
    <name evidence="2" type="ORF">EM20IM_03970</name>
</gene>
<organism evidence="2 3">
    <name type="scientific">Candidatus Methylacidiphilum infernorum</name>
    <dbReference type="NCBI Taxonomy" id="511746"/>
    <lineage>
        <taxon>Bacteria</taxon>
        <taxon>Pseudomonadati</taxon>
        <taxon>Verrucomicrobiota</taxon>
        <taxon>Methylacidiphilae</taxon>
        <taxon>Methylacidiphilales</taxon>
        <taxon>Methylacidiphilaceae</taxon>
        <taxon>Methylacidiphilum (ex Ratnadevi et al. 2023)</taxon>
    </lineage>
</organism>
<reference evidence="2 3" key="1">
    <citation type="submission" date="2020-12" db="EMBL/GenBank/DDBJ databases">
        <authorList>
            <person name="Awala S.I."/>
            <person name="Gwak J.-H."/>
            <person name="Kim S.-J."/>
            <person name="Rhee S.-K."/>
        </authorList>
    </citation>
    <scope>NUCLEOTIDE SEQUENCE [LARGE SCALE GENOMIC DNA]</scope>
    <source>
        <strain evidence="2 3">IT5</strain>
    </source>
</reference>
<evidence type="ECO:0000259" key="1">
    <source>
        <dbReference type="Pfam" id="PF00535"/>
    </source>
</evidence>
<proteinExistence type="predicted"/>
<dbReference type="InterPro" id="IPR001173">
    <property type="entry name" value="Glyco_trans_2-like"/>
</dbReference>
<sequence length="417" mass="48364">MSDRPFLSVIIPTFNRWAYLEKVLRALAEQDLQKDLFELIVVDDGSRDETPREMATFSGLQNLRYVRKENSGPSDTKNLGIYMAKGKVVLFLDDDDIPVRSLLSAHLATHQQNPDPSVAVLGYTELAEELKTDPLLRYVTTVGYQYCCYPLFEDGSLLDWQAFWSGRISVKRSFLLEHDGLFNPILKFHEDIELGLRLSRHGLKVLFNKKARSILVRNPGFDGICKREFLKGKYHYLLSYLYDHRQLRKYTRNWEKKWRILSFFHEQSYESVKKLHESIQWRIKEGLELDGATETTLFSAYKRVFESFYYKGMSEGPQLVEELGKKGYLVACRRKGKVLFMCKDSPLALPGARTRKQGHPFARKSGDQAGTEKIFVQLGSFWKEPFSKARGLFSGKKRLFPLGLFKGIKNLFFFLNN</sequence>
<dbReference type="SUPFAM" id="SSF53448">
    <property type="entry name" value="Nucleotide-diphospho-sugar transferases"/>
    <property type="match status" value="1"/>
</dbReference>
<evidence type="ECO:0000313" key="2">
    <source>
        <dbReference type="EMBL" id="QSR87487.1"/>
    </source>
</evidence>
<dbReference type="Pfam" id="PF00535">
    <property type="entry name" value="Glycos_transf_2"/>
    <property type="match status" value="1"/>
</dbReference>
<keyword evidence="3" id="KW-1185">Reference proteome</keyword>
<dbReference type="EMBL" id="CP065956">
    <property type="protein sequence ID" value="QSR87487.1"/>
    <property type="molecule type" value="Genomic_DNA"/>
</dbReference>
<dbReference type="Gene3D" id="3.90.550.10">
    <property type="entry name" value="Spore Coat Polysaccharide Biosynthesis Protein SpsA, Chain A"/>
    <property type="match status" value="1"/>
</dbReference>
<dbReference type="PANTHER" id="PTHR43685:SF3">
    <property type="entry name" value="SLR2126 PROTEIN"/>
    <property type="match status" value="1"/>
</dbReference>
<name>A0ABX7PWY4_9BACT</name>
<dbReference type="CDD" id="cd00761">
    <property type="entry name" value="Glyco_tranf_GTA_type"/>
    <property type="match status" value="1"/>
</dbReference>
<dbReference type="Proteomes" id="UP000663088">
    <property type="component" value="Chromosome"/>
</dbReference>
<protein>
    <submittedName>
        <fullName evidence="2">Glycosyltransferase family 2 protein</fullName>
    </submittedName>
</protein>
<accession>A0ABX7PWY4</accession>
<dbReference type="InterPro" id="IPR029044">
    <property type="entry name" value="Nucleotide-diphossugar_trans"/>
</dbReference>
<dbReference type="PANTHER" id="PTHR43685">
    <property type="entry name" value="GLYCOSYLTRANSFERASE"/>
    <property type="match status" value="1"/>
</dbReference>
<feature type="domain" description="Glycosyltransferase 2-like" evidence="1">
    <location>
        <begin position="8"/>
        <end position="120"/>
    </location>
</feature>
<dbReference type="RefSeq" id="WP_206847934.1">
    <property type="nucleotide sequence ID" value="NZ_CP065956.1"/>
</dbReference>
<dbReference type="InterPro" id="IPR050834">
    <property type="entry name" value="Glycosyltransf_2"/>
</dbReference>